<evidence type="ECO:0000313" key="3">
    <source>
        <dbReference type="EMBL" id="GAG08067.1"/>
    </source>
</evidence>
<dbReference type="GO" id="GO:0016491">
    <property type="term" value="F:oxidoreductase activity"/>
    <property type="evidence" value="ECO:0007669"/>
    <property type="project" value="UniProtKB-KW"/>
</dbReference>
<sequence length="149" mass="16565">HDMRIDILKKMGADVTLSIRRDKIVESIMEATDGYGVDVVLEMTGQQDAIDWGLQMVKKGGTFTAFGIPSGKIQMDLSNGIVFKGANIIGINGRRMFETWFQVANILGNKRVDPNPVITHKFPLKDFEKGIEATKNPRRDCGKVVLTLD</sequence>
<name>X0V9Q7_9ZZZZ</name>
<dbReference type="InterPro" id="IPR050129">
    <property type="entry name" value="Zn_alcohol_dh"/>
</dbReference>
<keyword evidence="1" id="KW-0560">Oxidoreductase</keyword>
<proteinExistence type="predicted"/>
<dbReference type="SUPFAM" id="SSF51735">
    <property type="entry name" value="NAD(P)-binding Rossmann-fold domains"/>
    <property type="match status" value="1"/>
</dbReference>
<protein>
    <recommendedName>
        <fullName evidence="2">Alcohol dehydrogenase-like C-terminal domain-containing protein</fullName>
    </recommendedName>
</protein>
<dbReference type="Gene3D" id="3.90.180.10">
    <property type="entry name" value="Medium-chain alcohol dehydrogenases, catalytic domain"/>
    <property type="match status" value="1"/>
</dbReference>
<dbReference type="PANTHER" id="PTHR43401:SF2">
    <property type="entry name" value="L-THREONINE 3-DEHYDROGENASE"/>
    <property type="match status" value="1"/>
</dbReference>
<evidence type="ECO:0000256" key="1">
    <source>
        <dbReference type="ARBA" id="ARBA00023002"/>
    </source>
</evidence>
<dbReference type="InterPro" id="IPR013149">
    <property type="entry name" value="ADH-like_C"/>
</dbReference>
<organism evidence="3">
    <name type="scientific">marine sediment metagenome</name>
    <dbReference type="NCBI Taxonomy" id="412755"/>
    <lineage>
        <taxon>unclassified sequences</taxon>
        <taxon>metagenomes</taxon>
        <taxon>ecological metagenomes</taxon>
    </lineage>
</organism>
<accession>X0V9Q7</accession>
<dbReference type="InterPro" id="IPR036291">
    <property type="entry name" value="NAD(P)-bd_dom_sf"/>
</dbReference>
<evidence type="ECO:0000259" key="2">
    <source>
        <dbReference type="Pfam" id="PF00107"/>
    </source>
</evidence>
<dbReference type="PANTHER" id="PTHR43401">
    <property type="entry name" value="L-THREONINE 3-DEHYDROGENASE"/>
    <property type="match status" value="1"/>
</dbReference>
<feature type="domain" description="Alcohol dehydrogenase-like C-terminal" evidence="2">
    <location>
        <begin position="3"/>
        <end position="105"/>
    </location>
</feature>
<dbReference type="Pfam" id="PF00107">
    <property type="entry name" value="ADH_zinc_N"/>
    <property type="match status" value="1"/>
</dbReference>
<dbReference type="EMBL" id="BARS01023139">
    <property type="protein sequence ID" value="GAG08067.1"/>
    <property type="molecule type" value="Genomic_DNA"/>
</dbReference>
<gene>
    <name evidence="3" type="ORF">S01H1_36879</name>
</gene>
<feature type="non-terminal residue" evidence="3">
    <location>
        <position position="1"/>
    </location>
</feature>
<dbReference type="Gene3D" id="3.40.50.720">
    <property type="entry name" value="NAD(P)-binding Rossmann-like Domain"/>
    <property type="match status" value="1"/>
</dbReference>
<reference evidence="3" key="1">
    <citation type="journal article" date="2014" name="Front. Microbiol.">
        <title>High frequency of phylogenetically diverse reductive dehalogenase-homologous genes in deep subseafloor sedimentary metagenomes.</title>
        <authorList>
            <person name="Kawai M."/>
            <person name="Futagami T."/>
            <person name="Toyoda A."/>
            <person name="Takaki Y."/>
            <person name="Nishi S."/>
            <person name="Hori S."/>
            <person name="Arai W."/>
            <person name="Tsubouchi T."/>
            <person name="Morono Y."/>
            <person name="Uchiyama I."/>
            <person name="Ito T."/>
            <person name="Fujiyama A."/>
            <person name="Inagaki F."/>
            <person name="Takami H."/>
        </authorList>
    </citation>
    <scope>NUCLEOTIDE SEQUENCE</scope>
    <source>
        <strain evidence="3">Expedition CK06-06</strain>
    </source>
</reference>
<comment type="caution">
    <text evidence="3">The sequence shown here is derived from an EMBL/GenBank/DDBJ whole genome shotgun (WGS) entry which is preliminary data.</text>
</comment>
<dbReference type="AlphaFoldDB" id="X0V9Q7"/>